<keyword evidence="3 4" id="KW-0378">Hydrolase</keyword>
<evidence type="ECO:0000256" key="4">
    <source>
        <dbReference type="RuleBase" id="RU361188"/>
    </source>
</evidence>
<accession>A0A7W8IH95</accession>
<feature type="signal peptide" evidence="5">
    <location>
        <begin position="1"/>
        <end position="22"/>
    </location>
</feature>
<dbReference type="GO" id="GO:0004348">
    <property type="term" value="F:glucosylceramidase activity"/>
    <property type="evidence" value="ECO:0007669"/>
    <property type="project" value="UniProtKB-EC"/>
</dbReference>
<evidence type="ECO:0000313" key="9">
    <source>
        <dbReference type="Proteomes" id="UP000568106"/>
    </source>
</evidence>
<comment type="caution">
    <text evidence="8">The sequence shown here is derived from an EMBL/GenBank/DDBJ whole genome shotgun (WGS) entry which is preliminary data.</text>
</comment>
<dbReference type="PANTHER" id="PTHR11069:SF23">
    <property type="entry name" value="LYSOSOMAL ACID GLUCOSYLCERAMIDASE"/>
    <property type="match status" value="1"/>
</dbReference>
<name>A0A7W8IH95_9BACT</name>
<evidence type="ECO:0000313" key="8">
    <source>
        <dbReference type="EMBL" id="MBB5317105.1"/>
    </source>
</evidence>
<comment type="similarity">
    <text evidence="1 4">Belongs to the glycosyl hydrolase 30 family.</text>
</comment>
<dbReference type="GO" id="GO:0006680">
    <property type="term" value="P:glucosylceramide catabolic process"/>
    <property type="evidence" value="ECO:0007669"/>
    <property type="project" value="TreeGrafter"/>
</dbReference>
<evidence type="ECO:0000259" key="6">
    <source>
        <dbReference type="Pfam" id="PF02055"/>
    </source>
</evidence>
<dbReference type="AlphaFoldDB" id="A0A7W8IH95"/>
<feature type="domain" description="Glycosyl hydrolase family 30 TIM-barrel" evidence="6">
    <location>
        <begin position="69"/>
        <end position="398"/>
    </location>
</feature>
<evidence type="ECO:0000256" key="1">
    <source>
        <dbReference type="ARBA" id="ARBA00005382"/>
    </source>
</evidence>
<dbReference type="PANTHER" id="PTHR11069">
    <property type="entry name" value="GLUCOSYLCERAMIDASE"/>
    <property type="match status" value="1"/>
</dbReference>
<dbReference type="Gene3D" id="3.20.20.80">
    <property type="entry name" value="Glycosidases"/>
    <property type="match status" value="1"/>
</dbReference>
<evidence type="ECO:0000259" key="7">
    <source>
        <dbReference type="Pfam" id="PF17189"/>
    </source>
</evidence>
<dbReference type="InterPro" id="IPR033453">
    <property type="entry name" value="Glyco_hydro_30_TIM-barrel"/>
</dbReference>
<gene>
    <name evidence="8" type="ORF">HDF09_001774</name>
</gene>
<feature type="domain" description="Glycosyl hydrolase family 30 beta sandwich" evidence="7">
    <location>
        <begin position="402"/>
        <end position="463"/>
    </location>
</feature>
<dbReference type="Gene3D" id="2.60.40.1180">
    <property type="entry name" value="Golgi alpha-mannosidase II"/>
    <property type="match status" value="1"/>
</dbReference>
<evidence type="ECO:0000256" key="5">
    <source>
        <dbReference type="SAM" id="SignalP"/>
    </source>
</evidence>
<dbReference type="InterPro" id="IPR017853">
    <property type="entry name" value="GH"/>
</dbReference>
<dbReference type="Proteomes" id="UP000568106">
    <property type="component" value="Unassembled WGS sequence"/>
</dbReference>
<reference evidence="8" key="1">
    <citation type="submission" date="2020-08" db="EMBL/GenBank/DDBJ databases">
        <title>Genomic Encyclopedia of Type Strains, Phase IV (KMG-V): Genome sequencing to study the core and pangenomes of soil and plant-associated prokaryotes.</title>
        <authorList>
            <person name="Whitman W."/>
        </authorList>
    </citation>
    <scope>NUCLEOTIDE SEQUENCE [LARGE SCALE GENOMIC DNA]</scope>
    <source>
        <strain evidence="8">M8UP27</strain>
    </source>
</reference>
<organism evidence="8 9">
    <name type="scientific">Tunturiibacter empetritectus</name>
    <dbReference type="NCBI Taxonomy" id="3069691"/>
    <lineage>
        <taxon>Bacteria</taxon>
        <taxon>Pseudomonadati</taxon>
        <taxon>Acidobacteriota</taxon>
        <taxon>Terriglobia</taxon>
        <taxon>Terriglobales</taxon>
        <taxon>Acidobacteriaceae</taxon>
        <taxon>Tunturiibacter</taxon>
    </lineage>
</organism>
<protein>
    <submittedName>
        <fullName evidence="8">Glucosylceramidase</fullName>
        <ecNumber evidence="8">3.2.1.45</ecNumber>
    </submittedName>
</protein>
<feature type="chain" id="PRO_5031212496" evidence="5">
    <location>
        <begin position="23"/>
        <end position="469"/>
    </location>
</feature>
<sequence length="469" mass="51528">MPALSLRRVTTLLLAVACPLSAQTVRSYQSTPDLSSALEAQPALAFTAKSSASPLTITVNDSERFQTMDGFGASMTEGSAWLLHDRMSPAMSRDVMTKLFDPSSGIGLSFLRLPIGSTDLSLNHYSYDDMPAGQQDPELRHFSTEHEKDYVFPVMREALKLNPAITVMATPWSPPAWMKTHDSMVGGSLREDDMSAYAEYIVRSLQSFKKANIPVKYLTVQNEPLHETEDFPGTLMLADQQKRLIGRYLGPDLRHVGLQTQLLAYDHNWDHPEYPIEVLSDSAAAPFMAGSALHCYGGEPSGQSVVHDRFPDKGIWMTECSGGTWQKKAPLEVTAHLLIDSTRNWAKAVALWGIVLDTDHNPHAGGCGTCRGLVTLDTKQMSVSYTGDFYALAQASKFVHPGATRINSTSFKNEGLESVAFQDLDGSIVLLVLNDRSDTAKFDVNWNAKTFHAALPPGALATYIWSPKQ</sequence>
<keyword evidence="9" id="KW-1185">Reference proteome</keyword>
<evidence type="ECO:0000256" key="3">
    <source>
        <dbReference type="ARBA" id="ARBA00022801"/>
    </source>
</evidence>
<proteinExistence type="inferred from homology"/>
<dbReference type="EMBL" id="JACHDY010000002">
    <property type="protein sequence ID" value="MBB5317105.1"/>
    <property type="molecule type" value="Genomic_DNA"/>
</dbReference>
<keyword evidence="2 5" id="KW-0732">Signal</keyword>
<dbReference type="InterPro" id="IPR033452">
    <property type="entry name" value="GH30_C"/>
</dbReference>
<dbReference type="InterPro" id="IPR001139">
    <property type="entry name" value="Glyco_hydro_30"/>
</dbReference>
<dbReference type="Pfam" id="PF02055">
    <property type="entry name" value="Glyco_hydro_30"/>
    <property type="match status" value="1"/>
</dbReference>
<dbReference type="Pfam" id="PF17189">
    <property type="entry name" value="Glyco_hydro_30C"/>
    <property type="match status" value="1"/>
</dbReference>
<dbReference type="InterPro" id="IPR013780">
    <property type="entry name" value="Glyco_hydro_b"/>
</dbReference>
<dbReference type="EC" id="3.2.1.45" evidence="8"/>
<dbReference type="SUPFAM" id="SSF51445">
    <property type="entry name" value="(Trans)glycosidases"/>
    <property type="match status" value="1"/>
</dbReference>
<evidence type="ECO:0000256" key="2">
    <source>
        <dbReference type="ARBA" id="ARBA00022729"/>
    </source>
</evidence>
<keyword evidence="4 8" id="KW-0326">Glycosidase</keyword>
<dbReference type="GO" id="GO:0016020">
    <property type="term" value="C:membrane"/>
    <property type="evidence" value="ECO:0007669"/>
    <property type="project" value="GOC"/>
</dbReference>